<dbReference type="InterPro" id="IPR050264">
    <property type="entry name" value="Bact_CCA-adding_enz_type3_sf"/>
</dbReference>
<dbReference type="RefSeq" id="WP_062553977.1">
    <property type="nucleotide sequence ID" value="NZ_CP049250.1"/>
</dbReference>
<sequence length="421" mass="45819">MTVNLAHEAWLQDAAVQRVFALLNADGGEGRVVGGAVRNALMGAPISDVDFATTNLPQVVMERAAAAGIKAVPTGIDHGTVTLVIDGRGFEVTTLRQDVETDGRRAKVSFGTDWQADAERRDFTINALYATADGDVVDLVNGLPDIETKTLRFIGDAHQRIAEDYLRVLRFFRFFAYYGSGRPDADGLRASARAKDKLDSLSAERVWSELRKLLAAPDPSRALLWMRTSGVLTAVLPETEKWGIDAIHGLVATETALKWQPDPMLRLAAIIPPDGERIRVMADRLRLSRAEAEALQSFAAAPSITPDMAGAALDRALYRQGVTGIIMRLRLALVNARAKAVDDNDEMLKAAKLDTLLKRAIAFVKPQFPVSGADLVELGLTPGPKFGKVLGQLEAEWVERNFVDDRAALTTRLATIIEQAD</sequence>
<evidence type="ECO:0000256" key="1">
    <source>
        <dbReference type="ARBA" id="ARBA00001946"/>
    </source>
</evidence>
<dbReference type="Gene3D" id="1.10.3090.10">
    <property type="entry name" value="cca-adding enzyme, domain 2"/>
    <property type="match status" value="1"/>
</dbReference>
<dbReference type="SUPFAM" id="SSF81301">
    <property type="entry name" value="Nucleotidyltransferase"/>
    <property type="match status" value="1"/>
</dbReference>
<dbReference type="GO" id="GO:0008033">
    <property type="term" value="P:tRNA processing"/>
    <property type="evidence" value="ECO:0007669"/>
    <property type="project" value="UniProtKB-KW"/>
</dbReference>
<evidence type="ECO:0000259" key="9">
    <source>
        <dbReference type="Pfam" id="PF01743"/>
    </source>
</evidence>
<accession>A0A7W6PNN7</accession>
<dbReference type="SUPFAM" id="SSF81891">
    <property type="entry name" value="Poly A polymerase C-terminal region-like"/>
    <property type="match status" value="1"/>
</dbReference>
<dbReference type="EC" id="2.7.7.19" evidence="11"/>
<keyword evidence="5" id="KW-0479">Metal-binding</keyword>
<evidence type="ECO:0000256" key="4">
    <source>
        <dbReference type="ARBA" id="ARBA00022695"/>
    </source>
</evidence>
<evidence type="ECO:0000256" key="2">
    <source>
        <dbReference type="ARBA" id="ARBA00022679"/>
    </source>
</evidence>
<comment type="similarity">
    <text evidence="8">Belongs to the tRNA nucleotidyltransferase/poly(A) polymerase family.</text>
</comment>
<feature type="domain" description="tRNA nucleotidyltransferase/poly(A) polymerase RNA and SrmB- binding" evidence="10">
    <location>
        <begin position="190"/>
        <end position="241"/>
    </location>
</feature>
<keyword evidence="6" id="KW-0547">Nucleotide-binding</keyword>
<dbReference type="AlphaFoldDB" id="A0A7W6PNN7"/>
<evidence type="ECO:0000256" key="7">
    <source>
        <dbReference type="ARBA" id="ARBA00022842"/>
    </source>
</evidence>
<keyword evidence="8" id="KW-0694">RNA-binding</keyword>
<proteinExistence type="inferred from homology"/>
<comment type="cofactor">
    <cofactor evidence="1">
        <name>Mg(2+)</name>
        <dbReference type="ChEBI" id="CHEBI:18420"/>
    </cofactor>
</comment>
<dbReference type="InterPro" id="IPR002646">
    <property type="entry name" value="PolA_pol_head_dom"/>
</dbReference>
<keyword evidence="12" id="KW-1185">Reference proteome</keyword>
<dbReference type="Pfam" id="PF12627">
    <property type="entry name" value="PolyA_pol_RNAbd"/>
    <property type="match status" value="1"/>
</dbReference>
<keyword evidence="3" id="KW-0819">tRNA processing</keyword>
<dbReference type="InterPro" id="IPR032828">
    <property type="entry name" value="PolyA_RNA-bd"/>
</dbReference>
<organism evidence="11 12">
    <name type="scientific">Rhizobium rhizoryzae</name>
    <dbReference type="NCBI Taxonomy" id="451876"/>
    <lineage>
        <taxon>Bacteria</taxon>
        <taxon>Pseudomonadati</taxon>
        <taxon>Pseudomonadota</taxon>
        <taxon>Alphaproteobacteria</taxon>
        <taxon>Hyphomicrobiales</taxon>
        <taxon>Rhizobiaceae</taxon>
        <taxon>Rhizobium/Agrobacterium group</taxon>
        <taxon>Rhizobium</taxon>
    </lineage>
</organism>
<dbReference type="PANTHER" id="PTHR46173:SF1">
    <property type="entry name" value="CCA TRNA NUCLEOTIDYLTRANSFERASE 1, MITOCHONDRIAL"/>
    <property type="match status" value="1"/>
</dbReference>
<name>A0A7W6PNN7_9HYPH</name>
<protein>
    <submittedName>
        <fullName evidence="11">Poly(A) polymerase</fullName>
        <ecNumber evidence="11">2.7.7.19</ecNumber>
    </submittedName>
</protein>
<evidence type="ECO:0000313" key="12">
    <source>
        <dbReference type="Proteomes" id="UP000519897"/>
    </source>
</evidence>
<dbReference type="GO" id="GO:0046872">
    <property type="term" value="F:metal ion binding"/>
    <property type="evidence" value="ECO:0007669"/>
    <property type="project" value="UniProtKB-KW"/>
</dbReference>
<keyword evidence="4 11" id="KW-0548">Nucleotidyltransferase</keyword>
<evidence type="ECO:0000256" key="6">
    <source>
        <dbReference type="ARBA" id="ARBA00022741"/>
    </source>
</evidence>
<feature type="domain" description="Poly A polymerase head" evidence="9">
    <location>
        <begin position="31"/>
        <end position="152"/>
    </location>
</feature>
<dbReference type="Gene3D" id="3.30.460.10">
    <property type="entry name" value="Beta Polymerase, domain 2"/>
    <property type="match status" value="1"/>
</dbReference>
<evidence type="ECO:0000256" key="3">
    <source>
        <dbReference type="ARBA" id="ARBA00022694"/>
    </source>
</evidence>
<evidence type="ECO:0000259" key="10">
    <source>
        <dbReference type="Pfam" id="PF12627"/>
    </source>
</evidence>
<dbReference type="CDD" id="cd05398">
    <property type="entry name" value="NT_ClassII-CCAase"/>
    <property type="match status" value="1"/>
</dbReference>
<keyword evidence="2 8" id="KW-0808">Transferase</keyword>
<reference evidence="11 12" key="1">
    <citation type="submission" date="2020-08" db="EMBL/GenBank/DDBJ databases">
        <title>Genomic Encyclopedia of Type Strains, Phase IV (KMG-IV): sequencing the most valuable type-strain genomes for metagenomic binning, comparative biology and taxonomic classification.</title>
        <authorList>
            <person name="Goeker M."/>
        </authorList>
    </citation>
    <scope>NUCLEOTIDE SEQUENCE [LARGE SCALE GENOMIC DNA]</scope>
    <source>
        <strain evidence="11 12">DSM 29514</strain>
    </source>
</reference>
<evidence type="ECO:0000313" key="11">
    <source>
        <dbReference type="EMBL" id="MBB4141643.1"/>
    </source>
</evidence>
<comment type="caution">
    <text evidence="11">The sequence shown here is derived from an EMBL/GenBank/DDBJ whole genome shotgun (WGS) entry which is preliminary data.</text>
</comment>
<dbReference type="Pfam" id="PF01743">
    <property type="entry name" value="PolyA_pol"/>
    <property type="match status" value="1"/>
</dbReference>
<dbReference type="PANTHER" id="PTHR46173">
    <property type="entry name" value="CCA TRNA NUCLEOTIDYLTRANSFERASE 1, MITOCHONDRIAL"/>
    <property type="match status" value="1"/>
</dbReference>
<evidence type="ECO:0000256" key="8">
    <source>
        <dbReference type="RuleBase" id="RU003953"/>
    </source>
</evidence>
<dbReference type="EMBL" id="JACIEC010000001">
    <property type="protein sequence ID" value="MBB4141643.1"/>
    <property type="molecule type" value="Genomic_DNA"/>
</dbReference>
<evidence type="ECO:0000256" key="5">
    <source>
        <dbReference type="ARBA" id="ARBA00022723"/>
    </source>
</evidence>
<dbReference type="InterPro" id="IPR043519">
    <property type="entry name" value="NT_sf"/>
</dbReference>
<dbReference type="GO" id="GO:0000166">
    <property type="term" value="F:nucleotide binding"/>
    <property type="evidence" value="ECO:0007669"/>
    <property type="project" value="UniProtKB-KW"/>
</dbReference>
<gene>
    <name evidence="11" type="ORF">GGQ72_000142</name>
</gene>
<keyword evidence="7" id="KW-0460">Magnesium</keyword>
<dbReference type="Proteomes" id="UP000519897">
    <property type="component" value="Unassembled WGS sequence"/>
</dbReference>
<dbReference type="GO" id="GO:1990817">
    <property type="term" value="F:poly(A) RNA polymerase activity"/>
    <property type="evidence" value="ECO:0007669"/>
    <property type="project" value="UniProtKB-EC"/>
</dbReference>
<dbReference type="GO" id="GO:0000049">
    <property type="term" value="F:tRNA binding"/>
    <property type="evidence" value="ECO:0007669"/>
    <property type="project" value="TreeGrafter"/>
</dbReference>